<dbReference type="GO" id="GO:0043531">
    <property type="term" value="F:ADP binding"/>
    <property type="evidence" value="ECO:0007669"/>
    <property type="project" value="InterPro"/>
</dbReference>
<dbReference type="PANTHER" id="PTHR47691">
    <property type="entry name" value="REGULATOR-RELATED"/>
    <property type="match status" value="1"/>
</dbReference>
<dbReference type="OrthoDB" id="9812579at2"/>
<keyword evidence="5" id="KW-1185">Reference proteome</keyword>
<dbReference type="Pfam" id="PF13271">
    <property type="entry name" value="DUF4062"/>
    <property type="match status" value="1"/>
</dbReference>
<protein>
    <submittedName>
        <fullName evidence="4">Predicted ATPase</fullName>
    </submittedName>
</protein>
<gene>
    <name evidence="4" type="ORF">SAMN05216219_1314</name>
</gene>
<dbReference type="InterPro" id="IPR025139">
    <property type="entry name" value="DUF4062"/>
</dbReference>
<dbReference type="SUPFAM" id="SSF48452">
    <property type="entry name" value="TPR-like"/>
    <property type="match status" value="1"/>
</dbReference>
<evidence type="ECO:0000259" key="2">
    <source>
        <dbReference type="Pfam" id="PF13271"/>
    </source>
</evidence>
<dbReference type="PANTHER" id="PTHR47691:SF3">
    <property type="entry name" value="HTH-TYPE TRANSCRIPTIONAL REGULATOR RV0890C-RELATED"/>
    <property type="match status" value="1"/>
</dbReference>
<dbReference type="SUPFAM" id="SSF52540">
    <property type="entry name" value="P-loop containing nucleoside triphosphate hydrolases"/>
    <property type="match status" value="1"/>
</dbReference>
<sequence length="863" mass="93504">MNPSRTIRTPDQRLRVFVSSTLKELAPERHAARTAIERLHLAPVMFELGARPHPPRDLYRSYLAQSDIFVGLYGDRYGWVAPGEEVSGLADEYLLSPSSMPKLIYIRESDSRESRLTELLDRIRSDDAASFKYFAEPPELEAFLEADLATLLAERFDVGAPGPAEGRPETMTLVGDKRLPVPPTGLVGREHELDIIERMLTDAPTRLLTLTGPGGIGKTRLAIAVAGRMGGVFPDGTLFVDFSSVRDPSLVPVTIAQALGIRDTGDTPVEEKLAVALRDRRMLLLLDNFEQIVGAAPALADLLANAPDVSLLVTSRSLLRLSGEHSYPVGPLELPAVRTRADPGTVAGIPAVALFLERARAVKPDFELTAANVHAIVGICAALDGVPLAIELAAAKIRMLTPASILSRLDHLLPFLGGGPRDLPARQQTLRRTIDWSTQMLGADEKDLLAAIGVFEGGFSFEAIESVWDPDSRADTLSALGSLVDSSLVRQQDRGERSYFAVLATVRAYALEQLESAGGLATLRERHARYFITVGLEADAGLVGPSQQEWMARLGDDSDNLRAAGRYLLEKEDWDRAAAFAWSLYLFWWVGGHLGEVRRWMEAVLAAGAPLTERSRAIALYFRYAITYWQDPDGQVVPGLRRSAELFNRAGDRSGEALTRLSLALALFITPEPDPTATREQLESSLTLFRSAGNVRGEVMALVTLGHVALLHHDVDDALARFQTSLTLARAQGDQLTEMIVLHHLGWAQLLLGAIREAQASFNESLTLSLLVGHDEGNAHGLEGIVAISASRGNVRSAGRLLGAAERLREQSGLYSAPAMSFVPAWISPILAGDSAATFEAARAAGRSLSPREAAEEALGLAL</sequence>
<dbReference type="PRINTS" id="PR00364">
    <property type="entry name" value="DISEASERSIST"/>
</dbReference>
<dbReference type="Gene3D" id="1.25.40.10">
    <property type="entry name" value="Tetratricopeptide repeat domain"/>
    <property type="match status" value="1"/>
</dbReference>
<dbReference type="STRING" id="995034.SAMN05216219_1314"/>
<organism evidence="4 5">
    <name type="scientific">Mycetocola miduiensis</name>
    <dbReference type="NCBI Taxonomy" id="995034"/>
    <lineage>
        <taxon>Bacteria</taxon>
        <taxon>Bacillati</taxon>
        <taxon>Actinomycetota</taxon>
        <taxon>Actinomycetes</taxon>
        <taxon>Micrococcales</taxon>
        <taxon>Microbacteriaceae</taxon>
        <taxon>Mycetocola</taxon>
    </lineage>
</organism>
<evidence type="ECO:0000259" key="1">
    <source>
        <dbReference type="Pfam" id="PF00931"/>
    </source>
</evidence>
<dbReference type="Pfam" id="PF00931">
    <property type="entry name" value="NB-ARC"/>
    <property type="match status" value="1"/>
</dbReference>
<dbReference type="InterPro" id="IPR002182">
    <property type="entry name" value="NB-ARC"/>
</dbReference>
<dbReference type="InterPro" id="IPR027417">
    <property type="entry name" value="P-loop_NTPase"/>
</dbReference>
<dbReference type="Pfam" id="PF13424">
    <property type="entry name" value="TPR_12"/>
    <property type="match status" value="1"/>
</dbReference>
<name>A0A1I5ABF6_9MICO</name>
<evidence type="ECO:0000313" key="4">
    <source>
        <dbReference type="EMBL" id="SFN59680.1"/>
    </source>
</evidence>
<feature type="domain" description="Winged helix-turn-helix" evidence="3">
    <location>
        <begin position="441"/>
        <end position="514"/>
    </location>
</feature>
<dbReference type="RefSeq" id="WP_090709895.1">
    <property type="nucleotide sequence ID" value="NZ_FOVM01000003.1"/>
</dbReference>
<feature type="domain" description="DUF4062" evidence="2">
    <location>
        <begin position="15"/>
        <end position="93"/>
    </location>
</feature>
<dbReference type="Pfam" id="PF25872">
    <property type="entry name" value="HTH_77"/>
    <property type="match status" value="1"/>
</dbReference>
<dbReference type="EMBL" id="FOVM01000003">
    <property type="protein sequence ID" value="SFN59680.1"/>
    <property type="molecule type" value="Genomic_DNA"/>
</dbReference>
<evidence type="ECO:0000259" key="3">
    <source>
        <dbReference type="Pfam" id="PF25872"/>
    </source>
</evidence>
<dbReference type="InterPro" id="IPR058852">
    <property type="entry name" value="HTH_77"/>
</dbReference>
<dbReference type="Gene3D" id="3.40.50.300">
    <property type="entry name" value="P-loop containing nucleotide triphosphate hydrolases"/>
    <property type="match status" value="1"/>
</dbReference>
<reference evidence="5" key="1">
    <citation type="submission" date="2016-10" db="EMBL/GenBank/DDBJ databases">
        <authorList>
            <person name="Varghese N."/>
            <person name="Submissions S."/>
        </authorList>
    </citation>
    <scope>NUCLEOTIDE SEQUENCE [LARGE SCALE GENOMIC DNA]</scope>
    <source>
        <strain evidence="5">CGMCC 1.11101</strain>
    </source>
</reference>
<accession>A0A1I5ABF6</accession>
<dbReference type="AlphaFoldDB" id="A0A1I5ABF6"/>
<feature type="domain" description="NB-ARC" evidence="1">
    <location>
        <begin position="195"/>
        <end position="289"/>
    </location>
</feature>
<evidence type="ECO:0000313" key="5">
    <source>
        <dbReference type="Proteomes" id="UP000198867"/>
    </source>
</evidence>
<dbReference type="InterPro" id="IPR011990">
    <property type="entry name" value="TPR-like_helical_dom_sf"/>
</dbReference>
<proteinExistence type="predicted"/>
<dbReference type="Proteomes" id="UP000198867">
    <property type="component" value="Unassembled WGS sequence"/>
</dbReference>